<evidence type="ECO:0000313" key="4">
    <source>
        <dbReference type="EMBL" id="CAD8063371.1"/>
    </source>
</evidence>
<sequence length="317" mass="36744">MITVPQGERLECFKIDGQFIGTLTLNNNKPNNCCAFKIRTNNTQDIQVMPHIGSFTGQYFKIIVKCQKFQSNAKLQILIVDLTDQNFNKTDVKSLASYFDSYSNSTFVQKMKIEIITIDQSQMTKQSNIINQSISLNKNIEESIYHQQDFTYEQNTLLKKNEQMKQQQIKNSITNSDQHQSVSRVSASEQRFLTSTTFQQIKQTPSKQSSNSQNNLPLEYPPPKPQTYPFQSQQPKLYTQQVYEIEEDPQIQRLNLKINQLQIELNKQQEELQNIEKQKTLLLSQETNQNQGQILVSVQHIFFSALFCFLIGYVATN</sequence>
<keyword evidence="5" id="KW-1185">Reference proteome</keyword>
<organism evidence="4 5">
    <name type="scientific">Paramecium primaurelia</name>
    <dbReference type="NCBI Taxonomy" id="5886"/>
    <lineage>
        <taxon>Eukaryota</taxon>
        <taxon>Sar</taxon>
        <taxon>Alveolata</taxon>
        <taxon>Ciliophora</taxon>
        <taxon>Intramacronucleata</taxon>
        <taxon>Oligohymenophorea</taxon>
        <taxon>Peniculida</taxon>
        <taxon>Parameciidae</taxon>
        <taxon>Paramecium</taxon>
    </lineage>
</organism>
<feature type="compositionally biased region" description="Polar residues" evidence="2">
    <location>
        <begin position="198"/>
        <end position="216"/>
    </location>
</feature>
<evidence type="ECO:0000256" key="2">
    <source>
        <dbReference type="SAM" id="MobiDB-lite"/>
    </source>
</evidence>
<proteinExistence type="predicted"/>
<accession>A0A8S1LAI7</accession>
<evidence type="ECO:0000256" key="3">
    <source>
        <dbReference type="SAM" id="Phobius"/>
    </source>
</evidence>
<dbReference type="AlphaFoldDB" id="A0A8S1LAI7"/>
<evidence type="ECO:0000256" key="1">
    <source>
        <dbReference type="SAM" id="Coils"/>
    </source>
</evidence>
<gene>
    <name evidence="4" type="ORF">PPRIM_AZ9-3.1.T0340288</name>
</gene>
<keyword evidence="3" id="KW-0812">Transmembrane</keyword>
<reference evidence="4" key="1">
    <citation type="submission" date="2021-01" db="EMBL/GenBank/DDBJ databases">
        <authorList>
            <consortium name="Genoscope - CEA"/>
            <person name="William W."/>
        </authorList>
    </citation>
    <scope>NUCLEOTIDE SEQUENCE</scope>
</reference>
<evidence type="ECO:0000313" key="5">
    <source>
        <dbReference type="Proteomes" id="UP000688137"/>
    </source>
</evidence>
<name>A0A8S1LAI7_PARPR</name>
<keyword evidence="3" id="KW-0472">Membrane</keyword>
<keyword evidence="1" id="KW-0175">Coiled coil</keyword>
<keyword evidence="3" id="KW-1133">Transmembrane helix</keyword>
<dbReference type="Proteomes" id="UP000688137">
    <property type="component" value="Unassembled WGS sequence"/>
</dbReference>
<feature type="region of interest" description="Disordered" evidence="2">
    <location>
        <begin position="198"/>
        <end position="225"/>
    </location>
</feature>
<feature type="transmembrane region" description="Helical" evidence="3">
    <location>
        <begin position="294"/>
        <end position="315"/>
    </location>
</feature>
<dbReference type="OMA" id="CAFKIRT"/>
<feature type="coiled-coil region" evidence="1">
    <location>
        <begin position="251"/>
        <end position="285"/>
    </location>
</feature>
<protein>
    <submittedName>
        <fullName evidence="4">Uncharacterized protein</fullName>
    </submittedName>
</protein>
<comment type="caution">
    <text evidence="4">The sequence shown here is derived from an EMBL/GenBank/DDBJ whole genome shotgun (WGS) entry which is preliminary data.</text>
</comment>
<dbReference type="EMBL" id="CAJJDM010000033">
    <property type="protein sequence ID" value="CAD8063371.1"/>
    <property type="molecule type" value="Genomic_DNA"/>
</dbReference>